<sequence length="48" mass="5266">MIATVNNNASNITAPSATHFAIRQFSFKKLYILPKLPVLSTGITSFQL</sequence>
<protein>
    <submittedName>
        <fullName evidence="1">Uncharacterized protein</fullName>
    </submittedName>
</protein>
<reference evidence="1" key="1">
    <citation type="submission" date="2014-09" db="EMBL/GenBank/DDBJ databases">
        <authorList>
            <person name="Magalhaes I.L.F."/>
            <person name="Oliveira U."/>
            <person name="Santos F.R."/>
            <person name="Vidigal T.H.D.A."/>
            <person name="Brescovit A.D."/>
            <person name="Santos A.J."/>
        </authorList>
    </citation>
    <scope>NUCLEOTIDE SEQUENCE</scope>
    <source>
        <tissue evidence="1">Shoot tissue taken approximately 20 cm above the soil surface</tissue>
    </source>
</reference>
<evidence type="ECO:0000313" key="1">
    <source>
        <dbReference type="EMBL" id="JAD82906.1"/>
    </source>
</evidence>
<organism evidence="1">
    <name type="scientific">Arundo donax</name>
    <name type="common">Giant reed</name>
    <name type="synonym">Donax arundinaceus</name>
    <dbReference type="NCBI Taxonomy" id="35708"/>
    <lineage>
        <taxon>Eukaryota</taxon>
        <taxon>Viridiplantae</taxon>
        <taxon>Streptophyta</taxon>
        <taxon>Embryophyta</taxon>
        <taxon>Tracheophyta</taxon>
        <taxon>Spermatophyta</taxon>
        <taxon>Magnoliopsida</taxon>
        <taxon>Liliopsida</taxon>
        <taxon>Poales</taxon>
        <taxon>Poaceae</taxon>
        <taxon>PACMAD clade</taxon>
        <taxon>Arundinoideae</taxon>
        <taxon>Arundineae</taxon>
        <taxon>Arundo</taxon>
    </lineage>
</organism>
<dbReference type="AlphaFoldDB" id="A0A0A9D503"/>
<accession>A0A0A9D503</accession>
<dbReference type="EMBL" id="GBRH01214989">
    <property type="protein sequence ID" value="JAD82906.1"/>
    <property type="molecule type" value="Transcribed_RNA"/>
</dbReference>
<reference evidence="1" key="2">
    <citation type="journal article" date="2015" name="Data Brief">
        <title>Shoot transcriptome of the giant reed, Arundo donax.</title>
        <authorList>
            <person name="Barrero R.A."/>
            <person name="Guerrero F.D."/>
            <person name="Moolhuijzen P."/>
            <person name="Goolsby J.A."/>
            <person name="Tidwell J."/>
            <person name="Bellgard S.E."/>
            <person name="Bellgard M.I."/>
        </authorList>
    </citation>
    <scope>NUCLEOTIDE SEQUENCE</scope>
    <source>
        <tissue evidence="1">Shoot tissue taken approximately 20 cm above the soil surface</tissue>
    </source>
</reference>
<name>A0A0A9D503_ARUDO</name>
<proteinExistence type="predicted"/>